<evidence type="ECO:0000313" key="2">
    <source>
        <dbReference type="EMBL" id="TXE09590.1"/>
    </source>
</evidence>
<sequence length="142" mass="15365">MKIVYSALILLVFSACSSNSATDENCKFLLDINVYETVNLSLPQYSQLPFAGNPVYLPNAGNAGIIVVSTGADYFAWDAADPNVIPSECSVLTPSGLNATSNCATKNKYSLVTGEPLENPELRCSLKFYRVEQNGNILTIFN</sequence>
<name>A0A5C7ALK7_9FLAO</name>
<proteinExistence type="predicted"/>
<gene>
    <name evidence="2" type="ORF">FUA26_08865</name>
</gene>
<dbReference type="AlphaFoldDB" id="A0A5C7ALK7"/>
<dbReference type="RefSeq" id="WP_147134625.1">
    <property type="nucleotide sequence ID" value="NZ_VOSC01000025.1"/>
</dbReference>
<feature type="signal peptide" evidence="1">
    <location>
        <begin position="1"/>
        <end position="21"/>
    </location>
</feature>
<organism evidence="2 3">
    <name type="scientific">Seonamhaeicola algicola</name>
    <dbReference type="NCBI Taxonomy" id="1719036"/>
    <lineage>
        <taxon>Bacteria</taxon>
        <taxon>Pseudomonadati</taxon>
        <taxon>Bacteroidota</taxon>
        <taxon>Flavobacteriia</taxon>
        <taxon>Flavobacteriales</taxon>
        <taxon>Flavobacteriaceae</taxon>
    </lineage>
</organism>
<keyword evidence="3" id="KW-1185">Reference proteome</keyword>
<dbReference type="EMBL" id="VOSC01000025">
    <property type="protein sequence ID" value="TXE09590.1"/>
    <property type="molecule type" value="Genomic_DNA"/>
</dbReference>
<dbReference type="Proteomes" id="UP000321790">
    <property type="component" value="Unassembled WGS sequence"/>
</dbReference>
<protein>
    <recommendedName>
        <fullName evidence="4">Lipoprotein</fullName>
    </recommendedName>
</protein>
<evidence type="ECO:0000256" key="1">
    <source>
        <dbReference type="SAM" id="SignalP"/>
    </source>
</evidence>
<feature type="chain" id="PRO_5022875355" description="Lipoprotein" evidence="1">
    <location>
        <begin position="22"/>
        <end position="142"/>
    </location>
</feature>
<dbReference type="OrthoDB" id="1201186at2"/>
<dbReference type="PROSITE" id="PS51257">
    <property type="entry name" value="PROKAR_LIPOPROTEIN"/>
    <property type="match status" value="1"/>
</dbReference>
<reference evidence="3" key="1">
    <citation type="submission" date="2019-08" db="EMBL/GenBank/DDBJ databases">
        <title>Seonamhaeicola sediminis sp. nov., isolated from marine sediment.</title>
        <authorList>
            <person name="Cao W.R."/>
        </authorList>
    </citation>
    <scope>NUCLEOTIDE SEQUENCE [LARGE SCALE GENOMIC DNA]</scope>
    <source>
        <strain evidence="3">Gy8</strain>
    </source>
</reference>
<accession>A0A5C7ALK7</accession>
<evidence type="ECO:0008006" key="4">
    <source>
        <dbReference type="Google" id="ProtNLM"/>
    </source>
</evidence>
<evidence type="ECO:0000313" key="3">
    <source>
        <dbReference type="Proteomes" id="UP000321790"/>
    </source>
</evidence>
<keyword evidence="1" id="KW-0732">Signal</keyword>
<comment type="caution">
    <text evidence="2">The sequence shown here is derived from an EMBL/GenBank/DDBJ whole genome shotgun (WGS) entry which is preliminary data.</text>
</comment>